<proteinExistence type="predicted"/>
<evidence type="ECO:0000313" key="2">
    <source>
        <dbReference type="Proteomes" id="UP000595814"/>
    </source>
</evidence>
<accession>A0AC61MQ33</accession>
<sequence length="232" mass="26113">MYGYNFYYNFDWSYLLVLFAIILAMYAQHKINSSFKENSKIPSKKGFTGKEVARFILDRNGLNDVEVLPVSGNLTDHYDPSKKVIKLSQNVYNNSSIAAISVAAHEVGHAIQDKEEYMPLRIRSALVPAVNFASRYVFILILVGFLANLFMLVQIGIAVFMVAVLFQIVTLPVEINASKRALIQLEDYGILEEREIDNGKSVLKAAALTYIASTLVAITQLIRLISNTRRRD</sequence>
<evidence type="ECO:0000313" key="1">
    <source>
        <dbReference type="EMBL" id="QQK07760.1"/>
    </source>
</evidence>
<reference evidence="1 2" key="1">
    <citation type="journal article" date="2022" name="Int. J. Syst. Evol. Microbiol.">
        <title>Miniphocaeibacter halophilus sp. nov., an ammonium-tolerant acetate-producing bacterium isolated from a biogas system.</title>
        <authorList>
            <person name="Schnurer A."/>
            <person name="Singh A."/>
            <person name="Bi S."/>
            <person name="Qiao W."/>
            <person name="Westerholm M."/>
        </authorList>
    </citation>
    <scope>NUCLEOTIDE SEQUENCE [LARGE SCALE GENOMIC DNA]</scope>
    <source>
        <strain evidence="1 2">AMB_01</strain>
    </source>
</reference>
<name>A0AC61MQ33_9FIRM</name>
<protein>
    <submittedName>
        <fullName evidence="1">Zinc metallopeptidase</fullName>
    </submittedName>
</protein>
<dbReference type="Proteomes" id="UP000595814">
    <property type="component" value="Chromosome"/>
</dbReference>
<gene>
    <name evidence="1" type="ORF">JFY71_10815</name>
</gene>
<dbReference type="EMBL" id="CP066744">
    <property type="protein sequence ID" value="QQK07760.1"/>
    <property type="molecule type" value="Genomic_DNA"/>
</dbReference>
<keyword evidence="2" id="KW-1185">Reference proteome</keyword>
<organism evidence="1 2">
    <name type="scientific">Miniphocaeibacter halophilus</name>
    <dbReference type="NCBI Taxonomy" id="2931922"/>
    <lineage>
        <taxon>Bacteria</taxon>
        <taxon>Bacillati</taxon>
        <taxon>Bacillota</taxon>
        <taxon>Tissierellia</taxon>
        <taxon>Tissierellales</taxon>
        <taxon>Peptoniphilaceae</taxon>
        <taxon>Miniphocaeibacter</taxon>
    </lineage>
</organism>